<name>A0AAD6M741_9ROSI</name>
<dbReference type="Proteomes" id="UP001164929">
    <property type="component" value="Chromosome 11"/>
</dbReference>
<dbReference type="AlphaFoldDB" id="A0AAD6M741"/>
<organism evidence="1 2">
    <name type="scientific">Populus alba x Populus x berolinensis</name>
    <dbReference type="NCBI Taxonomy" id="444605"/>
    <lineage>
        <taxon>Eukaryota</taxon>
        <taxon>Viridiplantae</taxon>
        <taxon>Streptophyta</taxon>
        <taxon>Embryophyta</taxon>
        <taxon>Tracheophyta</taxon>
        <taxon>Spermatophyta</taxon>
        <taxon>Magnoliopsida</taxon>
        <taxon>eudicotyledons</taxon>
        <taxon>Gunneridae</taxon>
        <taxon>Pentapetalae</taxon>
        <taxon>rosids</taxon>
        <taxon>fabids</taxon>
        <taxon>Malpighiales</taxon>
        <taxon>Salicaceae</taxon>
        <taxon>Saliceae</taxon>
        <taxon>Populus</taxon>
    </lineage>
</organism>
<accession>A0AAD6M741</accession>
<evidence type="ECO:0000313" key="1">
    <source>
        <dbReference type="EMBL" id="KAJ6980178.1"/>
    </source>
</evidence>
<proteinExistence type="predicted"/>
<evidence type="ECO:0000313" key="2">
    <source>
        <dbReference type="Proteomes" id="UP001164929"/>
    </source>
</evidence>
<sequence>MKGITEKGERGNLGRREGQRLKESLLLEEDMGGGLLLHWDQTVGAGASIGPAHHRLYQRETAMRSSDDDNYDDSVSKMKAAEEALEAQKKQSSFELSGKLAAETNRVIGITLLFTKPPYAKKPDIRWRLYVFKGGEALNVYPLGDVYVSHKHIGKQNPLYTLSKLLPFWGISVISCFWFVWQVEKEQHEGMLKNQVRIIPLNLSAIMNYLKRIQSNLVIAGRPPIKMQLLFVIV</sequence>
<dbReference type="EMBL" id="JAQIZT010000011">
    <property type="protein sequence ID" value="KAJ6980178.1"/>
    <property type="molecule type" value="Genomic_DNA"/>
</dbReference>
<reference evidence="1" key="1">
    <citation type="journal article" date="2023" name="Mol. Ecol. Resour.">
        <title>Chromosome-level genome assembly of a triploid poplar Populus alba 'Berolinensis'.</title>
        <authorList>
            <person name="Chen S."/>
            <person name="Yu Y."/>
            <person name="Wang X."/>
            <person name="Wang S."/>
            <person name="Zhang T."/>
            <person name="Zhou Y."/>
            <person name="He R."/>
            <person name="Meng N."/>
            <person name="Wang Y."/>
            <person name="Liu W."/>
            <person name="Liu Z."/>
            <person name="Liu J."/>
            <person name="Guo Q."/>
            <person name="Huang H."/>
            <person name="Sederoff R.R."/>
            <person name="Wang G."/>
            <person name="Qu G."/>
            <person name="Chen S."/>
        </authorList>
    </citation>
    <scope>NUCLEOTIDE SEQUENCE</scope>
    <source>
        <strain evidence="1">SC-2020</strain>
    </source>
</reference>
<comment type="caution">
    <text evidence="1">The sequence shown here is derived from an EMBL/GenBank/DDBJ whole genome shotgun (WGS) entry which is preliminary data.</text>
</comment>
<gene>
    <name evidence="1" type="ORF">NC653_028105</name>
</gene>
<keyword evidence="2" id="KW-1185">Reference proteome</keyword>
<protein>
    <submittedName>
        <fullName evidence="1">Uncharacterized protein</fullName>
    </submittedName>
</protein>